<sequence length="133" mass="14608">MTTIENPPGRGIARLGVVALDCPDTVALARFYSALTGWPLPPPDEDDQWVQLDPPDGQGAALAFQKSPDHRPPQWPDGDVPQQLHIDFDVPDLDEGERAVLAIGARKHEVQPKPDSFRVYLDLAGHPFCLVRA</sequence>
<dbReference type="PANTHER" id="PTHR35908:SF1">
    <property type="entry name" value="CONSERVED PROTEIN"/>
    <property type="match status" value="1"/>
</dbReference>
<protein>
    <submittedName>
        <fullName evidence="3">VOC family protein</fullName>
    </submittedName>
</protein>
<dbReference type="CDD" id="cd06587">
    <property type="entry name" value="VOC"/>
    <property type="match status" value="1"/>
</dbReference>
<dbReference type="Proteomes" id="UP001499967">
    <property type="component" value="Unassembled WGS sequence"/>
</dbReference>
<evidence type="ECO:0000256" key="1">
    <source>
        <dbReference type="SAM" id="MobiDB-lite"/>
    </source>
</evidence>
<dbReference type="PANTHER" id="PTHR35908">
    <property type="entry name" value="HYPOTHETICAL FUSION PROTEIN"/>
    <property type="match status" value="1"/>
</dbReference>
<feature type="region of interest" description="Disordered" evidence="1">
    <location>
        <begin position="54"/>
        <end position="84"/>
    </location>
</feature>
<dbReference type="RefSeq" id="WP_343946902.1">
    <property type="nucleotide sequence ID" value="NZ_BAAAHP010000328.1"/>
</dbReference>
<gene>
    <name evidence="3" type="ORF">GCM10009559_77880</name>
</gene>
<proteinExistence type="predicted"/>
<dbReference type="EMBL" id="BAAAHP010000328">
    <property type="protein sequence ID" value="GAA0908555.1"/>
    <property type="molecule type" value="Genomic_DNA"/>
</dbReference>
<reference evidence="3 4" key="1">
    <citation type="journal article" date="2019" name="Int. J. Syst. Evol. Microbiol.">
        <title>The Global Catalogue of Microorganisms (GCM) 10K type strain sequencing project: providing services to taxonomists for standard genome sequencing and annotation.</title>
        <authorList>
            <consortium name="The Broad Institute Genomics Platform"/>
            <consortium name="The Broad Institute Genome Sequencing Center for Infectious Disease"/>
            <person name="Wu L."/>
            <person name="Ma J."/>
        </authorList>
    </citation>
    <scope>NUCLEOTIDE SEQUENCE [LARGE SCALE GENOMIC DNA]</scope>
    <source>
        <strain evidence="3 4">JCM 11117</strain>
    </source>
</reference>
<evidence type="ECO:0000313" key="3">
    <source>
        <dbReference type="EMBL" id="GAA0908555.1"/>
    </source>
</evidence>
<dbReference type="SUPFAM" id="SSF54593">
    <property type="entry name" value="Glyoxalase/Bleomycin resistance protein/Dihydroxybiphenyl dioxygenase"/>
    <property type="match status" value="1"/>
</dbReference>
<evidence type="ECO:0000313" key="4">
    <source>
        <dbReference type="Proteomes" id="UP001499967"/>
    </source>
</evidence>
<keyword evidence="4" id="KW-1185">Reference proteome</keyword>
<organism evidence="3 4">
    <name type="scientific">Pseudonocardia zijingensis</name>
    <dbReference type="NCBI Taxonomy" id="153376"/>
    <lineage>
        <taxon>Bacteria</taxon>
        <taxon>Bacillati</taxon>
        <taxon>Actinomycetota</taxon>
        <taxon>Actinomycetes</taxon>
        <taxon>Pseudonocardiales</taxon>
        <taxon>Pseudonocardiaceae</taxon>
        <taxon>Pseudonocardia</taxon>
    </lineage>
</organism>
<accession>A0ABN1NI39</accession>
<comment type="caution">
    <text evidence="3">The sequence shown here is derived from an EMBL/GenBank/DDBJ whole genome shotgun (WGS) entry which is preliminary data.</text>
</comment>
<dbReference type="InterPro" id="IPR029068">
    <property type="entry name" value="Glyas_Bleomycin-R_OHBP_Dase"/>
</dbReference>
<feature type="domain" description="Glyoxalase-like" evidence="2">
    <location>
        <begin position="18"/>
        <end position="131"/>
    </location>
</feature>
<dbReference type="InterPro" id="IPR041581">
    <property type="entry name" value="Glyoxalase_6"/>
</dbReference>
<dbReference type="Gene3D" id="3.10.180.10">
    <property type="entry name" value="2,3-Dihydroxybiphenyl 1,2-Dioxygenase, domain 1"/>
    <property type="match status" value="1"/>
</dbReference>
<name>A0ABN1NI39_9PSEU</name>
<dbReference type="Pfam" id="PF18029">
    <property type="entry name" value="Glyoxalase_6"/>
    <property type="match status" value="1"/>
</dbReference>
<evidence type="ECO:0000259" key="2">
    <source>
        <dbReference type="Pfam" id="PF18029"/>
    </source>
</evidence>